<dbReference type="VEuPathDB" id="CryptoDB:Cvel_19451"/>
<evidence type="ECO:0000256" key="2">
    <source>
        <dbReference type="PIRSR" id="PIRSR015753-2"/>
    </source>
</evidence>
<evidence type="ECO:0000259" key="4">
    <source>
        <dbReference type="PROSITE" id="PS50405"/>
    </source>
</evidence>
<feature type="domain" description="GST C-terminal" evidence="4">
    <location>
        <begin position="155"/>
        <end position="316"/>
    </location>
</feature>
<dbReference type="PIRSF" id="PIRSF015753">
    <property type="entry name" value="GST"/>
    <property type="match status" value="1"/>
</dbReference>
<feature type="site" description="Lowers pKa of active site Cys" evidence="3">
    <location>
        <position position="306"/>
    </location>
</feature>
<dbReference type="Gene3D" id="1.20.1050.10">
    <property type="match status" value="1"/>
</dbReference>
<feature type="site" description="Lowers pKa of active site Cys" evidence="3">
    <location>
        <position position="263"/>
    </location>
</feature>
<feature type="active site" description="Proton donor/acceptor" evidence="1">
    <location>
        <position position="205"/>
    </location>
</feature>
<feature type="active site" description="Nucleophile" evidence="1">
    <location>
        <position position="52"/>
    </location>
</feature>
<dbReference type="InterPro" id="IPR040079">
    <property type="entry name" value="Glutathione_S-Trfase"/>
</dbReference>
<dbReference type="PANTHER" id="PTHR32419">
    <property type="entry name" value="GLUTATHIONYL-HYDROQUINONE REDUCTASE"/>
    <property type="match status" value="1"/>
</dbReference>
<dbReference type="PhylomeDB" id="A0A0G4FZX5"/>
<dbReference type="SUPFAM" id="SSF47616">
    <property type="entry name" value="GST C-terminal domain-like"/>
    <property type="match status" value="1"/>
</dbReference>
<dbReference type="PANTHER" id="PTHR32419:SF6">
    <property type="entry name" value="GLUTATHIONE S-TRANSFERASE OMEGA-LIKE 1-RELATED"/>
    <property type="match status" value="1"/>
</dbReference>
<reference evidence="5" key="1">
    <citation type="submission" date="2014-11" db="EMBL/GenBank/DDBJ databases">
        <authorList>
            <person name="Otto D Thomas"/>
            <person name="Naeem Raeece"/>
        </authorList>
    </citation>
    <scope>NUCLEOTIDE SEQUENCE</scope>
</reference>
<dbReference type="Pfam" id="PF13410">
    <property type="entry name" value="GST_C_2"/>
    <property type="match status" value="1"/>
</dbReference>
<gene>
    <name evidence="5" type="ORF">Cvel_19451</name>
</gene>
<dbReference type="InterPro" id="IPR010987">
    <property type="entry name" value="Glutathione-S-Trfase_C-like"/>
</dbReference>
<dbReference type="PROSITE" id="PS50405">
    <property type="entry name" value="GST_CTER"/>
    <property type="match status" value="1"/>
</dbReference>
<dbReference type="InterPro" id="IPR047047">
    <property type="entry name" value="GST_Omega-like_C"/>
</dbReference>
<dbReference type="SFLD" id="SFLDG01148">
    <property type="entry name" value="Xi_(cytGST)"/>
    <property type="match status" value="1"/>
</dbReference>
<organism evidence="5">
    <name type="scientific">Chromera velia CCMP2878</name>
    <dbReference type="NCBI Taxonomy" id="1169474"/>
    <lineage>
        <taxon>Eukaryota</taxon>
        <taxon>Sar</taxon>
        <taxon>Alveolata</taxon>
        <taxon>Colpodellida</taxon>
        <taxon>Chromeraceae</taxon>
        <taxon>Chromera</taxon>
    </lineage>
</organism>
<proteinExistence type="predicted"/>
<dbReference type="Gene3D" id="3.40.30.10">
    <property type="entry name" value="Glutaredoxin"/>
    <property type="match status" value="1"/>
</dbReference>
<dbReference type="CDD" id="cd03190">
    <property type="entry name" value="GST_C_Omega_like"/>
    <property type="match status" value="1"/>
</dbReference>
<dbReference type="SFLD" id="SFLDG01206">
    <property type="entry name" value="Xi.1"/>
    <property type="match status" value="1"/>
</dbReference>
<protein>
    <recommendedName>
        <fullName evidence="4">GST C-terminal domain-containing protein</fullName>
    </recommendedName>
</protein>
<feature type="binding site" evidence="2">
    <location>
        <position position="93"/>
    </location>
    <ligand>
        <name>glutathione</name>
        <dbReference type="ChEBI" id="CHEBI:57925"/>
    </ligand>
</feature>
<dbReference type="AlphaFoldDB" id="A0A0G4FZX5"/>
<dbReference type="EMBL" id="CDMZ01000748">
    <property type="protein sequence ID" value="CEM20693.1"/>
    <property type="molecule type" value="Genomic_DNA"/>
</dbReference>
<feature type="binding site" evidence="2">
    <location>
        <begin position="157"/>
        <end position="158"/>
    </location>
    <ligand>
        <name>glutathione</name>
        <dbReference type="ChEBI" id="CHEBI:57925"/>
    </ligand>
</feature>
<evidence type="ECO:0000256" key="3">
    <source>
        <dbReference type="PIRSR" id="PIRSR015753-3"/>
    </source>
</evidence>
<dbReference type="SUPFAM" id="SSF52833">
    <property type="entry name" value="Thioredoxin-like"/>
    <property type="match status" value="1"/>
</dbReference>
<evidence type="ECO:0000256" key="1">
    <source>
        <dbReference type="PIRSR" id="PIRSR015753-1"/>
    </source>
</evidence>
<dbReference type="InterPro" id="IPR036282">
    <property type="entry name" value="Glutathione-S-Trfase_C_sf"/>
</dbReference>
<dbReference type="SFLD" id="SFLDS00019">
    <property type="entry name" value="Glutathione_Transferase_(cytos"/>
    <property type="match status" value="1"/>
</dbReference>
<dbReference type="InterPro" id="IPR036249">
    <property type="entry name" value="Thioredoxin-like_sf"/>
</dbReference>
<dbReference type="InterPro" id="IPR016639">
    <property type="entry name" value="GST_Omega/GSH"/>
</dbReference>
<sequence length="341" mass="38778">MTAVKAHTAMDELGDDGAFVRTAAGFREWISDSHPSFKPEKDRYHLYVSWGCPWASRCAAVRSLKGLEDVIGLSVVHPTMQETRPGKDEHRGWAFKNPGDAPVKSAWGMGEFPCDDSLIPDTMRFIRDLYEKAGDTLGKYSVPVLWDKKLKTIVNNESSEIVQMFNSNFQSLCAKPEVDLNPETLKEAQAALDEWIYPNINNGVYRCGFARKQKPYDEAVKGLYEALDKAEGILSKQRYLCGDKLTLMDLKLFMTLVRFDEVYVVHFKCNVKRIADYPNLLGFTREIFQIPEVQKCCNLWHIRTHYYTSHETINPMALVPAGPGVEEDLKKPHGRDHLGKV</sequence>
<dbReference type="GO" id="GO:0005737">
    <property type="term" value="C:cytoplasm"/>
    <property type="evidence" value="ECO:0007669"/>
    <property type="project" value="TreeGrafter"/>
</dbReference>
<evidence type="ECO:0000313" key="5">
    <source>
        <dbReference type="EMBL" id="CEM20693.1"/>
    </source>
</evidence>
<accession>A0A0G4FZX5</accession>
<dbReference type="InterPro" id="IPR004045">
    <property type="entry name" value="Glutathione_S-Trfase_N"/>
</dbReference>
<dbReference type="Pfam" id="PF13409">
    <property type="entry name" value="GST_N_2"/>
    <property type="match status" value="1"/>
</dbReference>
<dbReference type="GO" id="GO:0004364">
    <property type="term" value="F:glutathione transferase activity"/>
    <property type="evidence" value="ECO:0007669"/>
    <property type="project" value="InterPro"/>
</dbReference>
<name>A0A0G4FZX5_9ALVE</name>
<feature type="binding site" evidence="2">
    <location>
        <begin position="139"/>
        <end position="142"/>
    </location>
    <ligand>
        <name>glutathione</name>
        <dbReference type="ChEBI" id="CHEBI:57925"/>
    </ligand>
</feature>